<dbReference type="SUPFAM" id="SSF56801">
    <property type="entry name" value="Acetyl-CoA synthetase-like"/>
    <property type="match status" value="1"/>
</dbReference>
<evidence type="ECO:0000259" key="4">
    <source>
        <dbReference type="Pfam" id="PF13193"/>
    </source>
</evidence>
<feature type="domain" description="AMP-binding enzyme C-terminal" evidence="4">
    <location>
        <begin position="436"/>
        <end position="511"/>
    </location>
</feature>
<evidence type="ECO:0000256" key="1">
    <source>
        <dbReference type="ARBA" id="ARBA00006432"/>
    </source>
</evidence>
<feature type="domain" description="AMP-dependent synthetase/ligase" evidence="3">
    <location>
        <begin position="3"/>
        <end position="385"/>
    </location>
</feature>
<dbReference type="Proteomes" id="UP001597483">
    <property type="component" value="Unassembled WGS sequence"/>
</dbReference>
<dbReference type="PANTHER" id="PTHR43201:SF5">
    <property type="entry name" value="MEDIUM-CHAIN ACYL-COA LIGASE ACSF2, MITOCHONDRIAL"/>
    <property type="match status" value="1"/>
</dbReference>
<dbReference type="EMBL" id="JBHUKS010000011">
    <property type="protein sequence ID" value="MFD2469059.1"/>
    <property type="molecule type" value="Genomic_DNA"/>
</dbReference>
<name>A0ABW5H858_9PSEU</name>
<dbReference type="PROSITE" id="PS00455">
    <property type="entry name" value="AMP_BINDING"/>
    <property type="match status" value="1"/>
</dbReference>
<reference evidence="6" key="1">
    <citation type="journal article" date="2019" name="Int. J. Syst. Evol. Microbiol.">
        <title>The Global Catalogue of Microorganisms (GCM) 10K type strain sequencing project: providing services to taxonomists for standard genome sequencing and annotation.</title>
        <authorList>
            <consortium name="The Broad Institute Genomics Platform"/>
            <consortium name="The Broad Institute Genome Sequencing Center for Infectious Disease"/>
            <person name="Wu L."/>
            <person name="Ma J."/>
        </authorList>
    </citation>
    <scope>NUCLEOTIDE SEQUENCE [LARGE SCALE GENOMIC DNA]</scope>
    <source>
        <strain evidence="6">CGMCC 4.7641</strain>
    </source>
</reference>
<dbReference type="InterPro" id="IPR000873">
    <property type="entry name" value="AMP-dep_synth/lig_dom"/>
</dbReference>
<dbReference type="Gene3D" id="3.30.300.30">
    <property type="match status" value="1"/>
</dbReference>
<evidence type="ECO:0000313" key="5">
    <source>
        <dbReference type="EMBL" id="MFD2469059.1"/>
    </source>
</evidence>
<dbReference type="InterPro" id="IPR025110">
    <property type="entry name" value="AMP-bd_C"/>
</dbReference>
<evidence type="ECO:0000313" key="6">
    <source>
        <dbReference type="Proteomes" id="UP001597483"/>
    </source>
</evidence>
<evidence type="ECO:0000259" key="3">
    <source>
        <dbReference type="Pfam" id="PF00501"/>
    </source>
</evidence>
<keyword evidence="2" id="KW-0436">Ligase</keyword>
<dbReference type="RefSeq" id="WP_378305150.1">
    <property type="nucleotide sequence ID" value="NZ_JBHUKS010000011.1"/>
</dbReference>
<dbReference type="InterPro" id="IPR042099">
    <property type="entry name" value="ANL_N_sf"/>
</dbReference>
<organism evidence="5 6">
    <name type="scientific">Amycolatopsis silviterrae</name>
    <dbReference type="NCBI Taxonomy" id="1656914"/>
    <lineage>
        <taxon>Bacteria</taxon>
        <taxon>Bacillati</taxon>
        <taxon>Actinomycetota</taxon>
        <taxon>Actinomycetes</taxon>
        <taxon>Pseudonocardiales</taxon>
        <taxon>Pseudonocardiaceae</taxon>
        <taxon>Amycolatopsis</taxon>
    </lineage>
</organism>
<accession>A0ABW5H858</accession>
<gene>
    <name evidence="5" type="ORF">ACFSVL_16850</name>
</gene>
<dbReference type="Pfam" id="PF13193">
    <property type="entry name" value="AMP-binding_C"/>
    <property type="match status" value="1"/>
</dbReference>
<dbReference type="InterPro" id="IPR045851">
    <property type="entry name" value="AMP-bd_C_sf"/>
</dbReference>
<protein>
    <submittedName>
        <fullName evidence="5">AMP-binding protein</fullName>
    </submittedName>
</protein>
<sequence>MLRTTAESRPDTVVCLDGDVELTQSGLRVQASRVARALIAHGVRHGDRVAIWAPNTWEWVVTAFGIWDAGGIAVPLSTRGKGIETAELLRRMGCSVLVATEGFLGRSAVDMLADVAGPPEGSRPFAELPDLQHVVLLGDSRAGRGLVSWAGFLDSSEAVTASHAEDRARAVAPSDPFEILCTSGTTGTPKGVVLDGSQILRAYWDWAEVIRLGEGDRYPIVSPFAHGFGINAGLLVCVARGATMIPVPVFNPDAAFDLVENQRLSVLAGPPSLFARMLSRPDLPGRDLSSLRVAVVGAAAVPTDLVRSMHTEMGFEQVVNAYGLIEGSCVAMTRRDDPPEVIAATAGRPMPGVEVRIVDDAGTPVSAGDRGEILLRGYGVMRKYWNAPDLTAAAVDGDGWLHTGDVGVLDASGNLSIVDRKKEMFISNGFNAYPAEIENLLLRYEALDQVAVVAVQDERQGETAWAFAVAADDAEPDEAAVIAWAKGAMSNYKVPRRVVFLPELPTTPNGKIDKAKLREAAHANESPTG</sequence>
<proteinExistence type="inferred from homology"/>
<dbReference type="Gene3D" id="3.40.50.12780">
    <property type="entry name" value="N-terminal domain of ligase-like"/>
    <property type="match status" value="1"/>
</dbReference>
<keyword evidence="6" id="KW-1185">Reference proteome</keyword>
<dbReference type="PANTHER" id="PTHR43201">
    <property type="entry name" value="ACYL-COA SYNTHETASE"/>
    <property type="match status" value="1"/>
</dbReference>
<comment type="caution">
    <text evidence="5">The sequence shown here is derived from an EMBL/GenBank/DDBJ whole genome shotgun (WGS) entry which is preliminary data.</text>
</comment>
<comment type="similarity">
    <text evidence="1">Belongs to the ATP-dependent AMP-binding enzyme family.</text>
</comment>
<dbReference type="Pfam" id="PF00501">
    <property type="entry name" value="AMP-binding"/>
    <property type="match status" value="1"/>
</dbReference>
<evidence type="ECO:0000256" key="2">
    <source>
        <dbReference type="ARBA" id="ARBA00022598"/>
    </source>
</evidence>
<dbReference type="InterPro" id="IPR020845">
    <property type="entry name" value="AMP-binding_CS"/>
</dbReference>